<accession>A0A9Q0TKW8</accession>
<dbReference type="EMBL" id="JAPFFL010000007">
    <property type="protein sequence ID" value="KAJ6713566.1"/>
    <property type="molecule type" value="Genomic_DNA"/>
</dbReference>
<evidence type="ECO:0000256" key="1">
    <source>
        <dbReference type="SAM" id="Coils"/>
    </source>
</evidence>
<keyword evidence="4" id="KW-1185">Reference proteome</keyword>
<feature type="region of interest" description="Disordered" evidence="2">
    <location>
        <begin position="195"/>
        <end position="226"/>
    </location>
</feature>
<feature type="coiled-coil region" evidence="1">
    <location>
        <begin position="247"/>
        <end position="281"/>
    </location>
</feature>
<protein>
    <submittedName>
        <fullName evidence="3">Uncharacterized protein</fullName>
    </submittedName>
</protein>
<sequence>MMYHIHVWAAYTGVCTCVQSCFGLSTCSFMACLLFLNFSKRSCYCKCFSVRADGLKAVPNNHTIDYFSAQPEDSQGKNRAEIYGDDHQRFIHLSAQPGFSEDLSTADTDFEVNDNFHHALDSLQVQPGSSDSSTNRATTDLEMNYKSHQTFDYIKEWPTRHTGQKCKEEREITKAENNRLKTEINRLKEESDRKGSCFKVSRRREEASSAKSSSTGRQPWGRSQNIDLQRENTLLKSRMDQLTSCANNKDNSVILQLQETNEQLQRDKSTLEKIVEALCLKINNDKNYLVVGE</sequence>
<feature type="compositionally biased region" description="Polar residues" evidence="2">
    <location>
        <begin position="215"/>
        <end position="226"/>
    </location>
</feature>
<dbReference type="AlphaFoldDB" id="A0A9Q0TKW8"/>
<organism evidence="3 4">
    <name type="scientific">Salix viminalis</name>
    <name type="common">Common osier</name>
    <name type="synonym">Basket willow</name>
    <dbReference type="NCBI Taxonomy" id="40686"/>
    <lineage>
        <taxon>Eukaryota</taxon>
        <taxon>Viridiplantae</taxon>
        <taxon>Streptophyta</taxon>
        <taxon>Embryophyta</taxon>
        <taxon>Tracheophyta</taxon>
        <taxon>Spermatophyta</taxon>
        <taxon>Magnoliopsida</taxon>
        <taxon>eudicotyledons</taxon>
        <taxon>Gunneridae</taxon>
        <taxon>Pentapetalae</taxon>
        <taxon>rosids</taxon>
        <taxon>fabids</taxon>
        <taxon>Malpighiales</taxon>
        <taxon>Salicaceae</taxon>
        <taxon>Saliceae</taxon>
        <taxon>Salix</taxon>
    </lineage>
</organism>
<reference evidence="3" key="1">
    <citation type="submission" date="2022-11" db="EMBL/GenBank/DDBJ databases">
        <authorList>
            <person name="Hyden B.L."/>
            <person name="Feng K."/>
            <person name="Yates T."/>
            <person name="Jawdy S."/>
            <person name="Smart L.B."/>
            <person name="Muchero W."/>
        </authorList>
    </citation>
    <scope>NUCLEOTIDE SEQUENCE</scope>
    <source>
        <tissue evidence="3">Shoot tip</tissue>
    </source>
</reference>
<comment type="caution">
    <text evidence="3">The sequence shown here is derived from an EMBL/GenBank/DDBJ whole genome shotgun (WGS) entry which is preliminary data.</text>
</comment>
<evidence type="ECO:0000313" key="3">
    <source>
        <dbReference type="EMBL" id="KAJ6713566.1"/>
    </source>
</evidence>
<proteinExistence type="predicted"/>
<reference evidence="3" key="2">
    <citation type="journal article" date="2023" name="Int. J. Mol. Sci.">
        <title>De Novo Assembly and Annotation of 11 Diverse Shrub Willow (Salix) Genomes Reveals Novel Gene Organization in Sex-Linked Regions.</title>
        <authorList>
            <person name="Hyden B."/>
            <person name="Feng K."/>
            <person name="Yates T.B."/>
            <person name="Jawdy S."/>
            <person name="Cereghino C."/>
            <person name="Smart L.B."/>
            <person name="Muchero W."/>
        </authorList>
    </citation>
    <scope>NUCLEOTIDE SEQUENCE [LARGE SCALE GENOMIC DNA]</scope>
    <source>
        <tissue evidence="3">Shoot tip</tissue>
    </source>
</reference>
<gene>
    <name evidence="3" type="ORF">OIU85_025226</name>
</gene>
<dbReference type="Proteomes" id="UP001151529">
    <property type="component" value="Chromosome 1"/>
</dbReference>
<evidence type="ECO:0000313" key="4">
    <source>
        <dbReference type="Proteomes" id="UP001151529"/>
    </source>
</evidence>
<dbReference type="OrthoDB" id="842868at2759"/>
<evidence type="ECO:0000256" key="2">
    <source>
        <dbReference type="SAM" id="MobiDB-lite"/>
    </source>
</evidence>
<name>A0A9Q0TKW8_SALVM</name>
<keyword evidence="1" id="KW-0175">Coiled coil</keyword>